<dbReference type="PANTHER" id="PTHR21366:SF31">
    <property type="entry name" value="METALLOTHIOL TRANSFERASE FOSB"/>
    <property type="match status" value="1"/>
</dbReference>
<comment type="caution">
    <text evidence="2">The sequence shown here is derived from an EMBL/GenBank/DDBJ whole genome shotgun (WGS) entry which is preliminary data.</text>
</comment>
<dbReference type="Pfam" id="PF00903">
    <property type="entry name" value="Glyoxalase"/>
    <property type="match status" value="1"/>
</dbReference>
<organism evidence="2 3">
    <name type="scientific">Flexivirga oryzae</name>
    <dbReference type="NCBI Taxonomy" id="1794944"/>
    <lineage>
        <taxon>Bacteria</taxon>
        <taxon>Bacillati</taxon>
        <taxon>Actinomycetota</taxon>
        <taxon>Actinomycetes</taxon>
        <taxon>Micrococcales</taxon>
        <taxon>Dermacoccaceae</taxon>
        <taxon>Flexivirga</taxon>
    </lineage>
</organism>
<keyword evidence="3" id="KW-1185">Reference proteome</keyword>
<reference evidence="2 3" key="1">
    <citation type="submission" date="2020-08" db="EMBL/GenBank/DDBJ databases">
        <title>Sequencing the genomes of 1000 actinobacteria strains.</title>
        <authorList>
            <person name="Klenk H.-P."/>
        </authorList>
    </citation>
    <scope>NUCLEOTIDE SEQUENCE [LARGE SCALE GENOMIC DNA]</scope>
    <source>
        <strain evidence="2 3">DSM 105369</strain>
    </source>
</reference>
<evidence type="ECO:0000259" key="1">
    <source>
        <dbReference type="PROSITE" id="PS51819"/>
    </source>
</evidence>
<keyword evidence="2" id="KW-0223">Dioxygenase</keyword>
<dbReference type="EMBL" id="JACHVQ010000003">
    <property type="protein sequence ID" value="MBB2893569.1"/>
    <property type="molecule type" value="Genomic_DNA"/>
</dbReference>
<evidence type="ECO:0000313" key="3">
    <source>
        <dbReference type="Proteomes" id="UP000559182"/>
    </source>
</evidence>
<protein>
    <submittedName>
        <fullName evidence="2">Catechol 2,3-dioxygenase-like lactoylglutathione lyase family enzyme</fullName>
    </submittedName>
</protein>
<dbReference type="InterPro" id="IPR004360">
    <property type="entry name" value="Glyas_Fos-R_dOase_dom"/>
</dbReference>
<dbReference type="PANTHER" id="PTHR21366">
    <property type="entry name" value="GLYOXALASE FAMILY PROTEIN"/>
    <property type="match status" value="1"/>
</dbReference>
<evidence type="ECO:0000313" key="2">
    <source>
        <dbReference type="EMBL" id="MBB2893569.1"/>
    </source>
</evidence>
<dbReference type="SUPFAM" id="SSF54593">
    <property type="entry name" value="Glyoxalase/Bleomycin resistance protein/Dihydroxybiphenyl dioxygenase"/>
    <property type="match status" value="1"/>
</dbReference>
<keyword evidence="2" id="KW-0456">Lyase</keyword>
<gene>
    <name evidence="2" type="ORF">FHU39_003600</name>
</gene>
<dbReference type="PROSITE" id="PS51819">
    <property type="entry name" value="VOC"/>
    <property type="match status" value="1"/>
</dbReference>
<dbReference type="Proteomes" id="UP000559182">
    <property type="component" value="Unassembled WGS sequence"/>
</dbReference>
<dbReference type="GO" id="GO:0051213">
    <property type="term" value="F:dioxygenase activity"/>
    <property type="evidence" value="ECO:0007669"/>
    <property type="project" value="UniProtKB-KW"/>
</dbReference>
<name>A0A839N9S5_9MICO</name>
<dbReference type="InterPro" id="IPR029068">
    <property type="entry name" value="Glyas_Bleomycin-R_OHBP_Dase"/>
</dbReference>
<proteinExistence type="predicted"/>
<sequence length="173" mass="19594">MSDSTYSGGEQAEVDLDALTKDRERIKRRFLQENPPQTRGRGNHHTAQISSDVERTCAFWQDLLEMPLTEMFENRDLPGSTHFFFDIGAGNLIAYFDLPGVDVGAYREVLGGHHHIAISVTKENWDYLRAKLDDAGVPYQVASRDSIYFRGPDGERLELLANRLGEMYGTKVL</sequence>
<accession>A0A839N9S5</accession>
<dbReference type="GO" id="GO:0016829">
    <property type="term" value="F:lyase activity"/>
    <property type="evidence" value="ECO:0007669"/>
    <property type="project" value="UniProtKB-KW"/>
</dbReference>
<dbReference type="RefSeq" id="WP_183322046.1">
    <property type="nucleotide sequence ID" value="NZ_JACHVQ010000003.1"/>
</dbReference>
<keyword evidence="2" id="KW-0560">Oxidoreductase</keyword>
<dbReference type="AlphaFoldDB" id="A0A839N9S5"/>
<feature type="domain" description="VOC" evidence="1">
    <location>
        <begin position="42"/>
        <end position="173"/>
    </location>
</feature>
<dbReference type="InterPro" id="IPR037523">
    <property type="entry name" value="VOC_core"/>
</dbReference>
<dbReference type="InterPro" id="IPR050383">
    <property type="entry name" value="GlyoxalaseI/FosfomycinResist"/>
</dbReference>
<dbReference type="Gene3D" id="3.10.180.10">
    <property type="entry name" value="2,3-Dihydroxybiphenyl 1,2-Dioxygenase, domain 1"/>
    <property type="match status" value="1"/>
</dbReference>